<protein>
    <submittedName>
        <fullName evidence="1">Uncharacterized protein</fullName>
    </submittedName>
</protein>
<organism evidence="1 2">
    <name type="scientific">Candidatus Methanogaster sp</name>
    <dbReference type="NCBI Taxonomy" id="3386292"/>
    <lineage>
        <taxon>Archaea</taxon>
        <taxon>Methanobacteriati</taxon>
        <taxon>Methanobacteriota</taxon>
        <taxon>Stenosarchaea group</taxon>
        <taxon>Methanomicrobia</taxon>
        <taxon>Methanosarcinales</taxon>
        <taxon>ANME-2 cluster</taxon>
        <taxon>Candidatus Methanogasteraceae</taxon>
        <taxon>Candidatus Methanogaster</taxon>
    </lineage>
</organism>
<evidence type="ECO:0000313" key="2">
    <source>
        <dbReference type="Proteomes" id="UP000248329"/>
    </source>
</evidence>
<evidence type="ECO:0000313" key="1">
    <source>
        <dbReference type="EMBL" id="PXF59084.1"/>
    </source>
</evidence>
<proteinExistence type="predicted"/>
<reference evidence="1" key="1">
    <citation type="submission" date="2018-01" db="EMBL/GenBank/DDBJ databases">
        <authorList>
            <person name="Krukenberg V."/>
        </authorList>
    </citation>
    <scope>NUCLEOTIDE SEQUENCE</scope>
    <source>
        <strain evidence="1">E20ANME2</strain>
    </source>
</reference>
<comment type="caution">
    <text evidence="1">The sequence shown here is derived from an EMBL/GenBank/DDBJ whole genome shotgun (WGS) entry which is preliminary data.</text>
</comment>
<dbReference type="EMBL" id="PQXF01000028">
    <property type="protein sequence ID" value="PXF59084.1"/>
    <property type="molecule type" value="Genomic_DNA"/>
</dbReference>
<dbReference type="Proteomes" id="UP000248329">
    <property type="component" value="Unassembled WGS sequence"/>
</dbReference>
<sequence length="199" mass="23029">MSSSRSIIVVFEDDLSGAVLRKILPDKYTYIWIRGRGSGYIKKNINEYNRTAKTVPVLVLTDLDRKECAPTLIEDWLPFHRHNPKLLFRVAVREVESWVLADRDSFVKFLGIEGTSIQAKVDEIDDPKEYLINLARRSNKRELREAIVPGKVSEADHGPDYNGSLVQFVREYWDMEEAMCNSPSLKRAIEAVENFRPEW</sequence>
<name>A0AC61L0W7_9EURY</name>
<accession>A0AC61L0W7</accession>
<gene>
    <name evidence="1" type="ORF">C4B59_12095</name>
</gene>